<proteinExistence type="inferred from homology"/>
<name>A0A0N4ZPN7_PARTI</name>
<keyword evidence="4" id="KW-1185">Reference proteome</keyword>
<keyword evidence="2" id="KW-0540">Nuclease</keyword>
<keyword evidence="2" id="KW-0479">Metal-binding</keyword>
<dbReference type="EC" id="3.6.1.-" evidence="2"/>
<dbReference type="InterPro" id="IPR039039">
    <property type="entry name" value="RAI1-like_fam"/>
</dbReference>
<keyword evidence="2" id="KW-0378">Hydrolase</keyword>
<dbReference type="GO" id="GO:0000166">
    <property type="term" value="F:nucleotide binding"/>
    <property type="evidence" value="ECO:0007669"/>
    <property type="project" value="UniProtKB-KW"/>
</dbReference>
<dbReference type="GO" id="GO:0000956">
    <property type="term" value="P:nuclear-transcribed mRNA catabolic process"/>
    <property type="evidence" value="ECO:0007669"/>
    <property type="project" value="TreeGrafter"/>
</dbReference>
<dbReference type="GO" id="GO:0003723">
    <property type="term" value="F:RNA binding"/>
    <property type="evidence" value="ECO:0007669"/>
    <property type="project" value="UniProtKB-KW"/>
</dbReference>
<keyword evidence="2" id="KW-0539">Nucleus</keyword>
<evidence type="ECO:0000313" key="5">
    <source>
        <dbReference type="WBParaSite" id="PTRK_0001049600.1"/>
    </source>
</evidence>
<comment type="similarity">
    <text evidence="1 2">Belongs to the DXO/Dom3Z family.</text>
</comment>
<dbReference type="AlphaFoldDB" id="A0A0N4ZPN7"/>
<reference evidence="5" key="1">
    <citation type="submission" date="2017-02" db="UniProtKB">
        <authorList>
            <consortium name="WormBaseParasite"/>
        </authorList>
    </citation>
    <scope>IDENTIFICATION</scope>
</reference>
<keyword evidence="2" id="KW-0547">Nucleotide-binding</keyword>
<dbReference type="STRING" id="131310.A0A0N4ZPN7"/>
<comment type="function">
    <text evidence="2">Decapping enzyme for NAD-capped RNAs: specifically hydrolyzes the nicotinamide adenine dinucleotide (NAD) cap from a subset of RNAs by removing the entire NAD moiety from the 5'-end of an NAD-capped RNA.</text>
</comment>
<dbReference type="GO" id="GO:0004518">
    <property type="term" value="F:nuclease activity"/>
    <property type="evidence" value="ECO:0007669"/>
    <property type="project" value="UniProtKB-KW"/>
</dbReference>
<dbReference type="Pfam" id="PF08652">
    <property type="entry name" value="RAI1"/>
    <property type="match status" value="1"/>
</dbReference>
<dbReference type="WBParaSite" id="PTRK_0001049600.1">
    <property type="protein sequence ID" value="PTRK_0001049600.1"/>
    <property type="gene ID" value="PTRK_0001049600"/>
</dbReference>
<evidence type="ECO:0000259" key="3">
    <source>
        <dbReference type="Pfam" id="PF08652"/>
    </source>
</evidence>
<dbReference type="GO" id="GO:0005829">
    <property type="term" value="C:cytosol"/>
    <property type="evidence" value="ECO:0007669"/>
    <property type="project" value="TreeGrafter"/>
</dbReference>
<dbReference type="GO" id="GO:0110155">
    <property type="term" value="P:NAD-cap decapping"/>
    <property type="evidence" value="ECO:0007669"/>
    <property type="project" value="TreeGrafter"/>
</dbReference>
<feature type="domain" description="RAI1-like" evidence="3">
    <location>
        <begin position="6"/>
        <end position="289"/>
    </location>
</feature>
<organism evidence="4 5">
    <name type="scientific">Parastrongyloides trichosuri</name>
    <name type="common">Possum-specific nematode worm</name>
    <dbReference type="NCBI Taxonomy" id="131310"/>
    <lineage>
        <taxon>Eukaryota</taxon>
        <taxon>Metazoa</taxon>
        <taxon>Ecdysozoa</taxon>
        <taxon>Nematoda</taxon>
        <taxon>Chromadorea</taxon>
        <taxon>Rhabditida</taxon>
        <taxon>Tylenchina</taxon>
        <taxon>Panagrolaimomorpha</taxon>
        <taxon>Strongyloidoidea</taxon>
        <taxon>Strongyloididae</taxon>
        <taxon>Parastrongyloides</taxon>
    </lineage>
</organism>
<dbReference type="InterPro" id="IPR013961">
    <property type="entry name" value="RAI1"/>
</dbReference>
<dbReference type="PANTHER" id="PTHR12395:SF9">
    <property type="entry name" value="DECAPPING AND EXORIBONUCLEASE PROTEIN"/>
    <property type="match status" value="1"/>
</dbReference>
<comment type="subcellular location">
    <subcellularLocation>
        <location evidence="2">Nucleus</location>
    </subcellularLocation>
</comment>
<protein>
    <recommendedName>
        <fullName evidence="2">Decapping nuclease</fullName>
        <ecNumber evidence="2">3.6.1.-</ecNumber>
    </recommendedName>
</protein>
<evidence type="ECO:0000256" key="1">
    <source>
        <dbReference type="ARBA" id="ARBA00006562"/>
    </source>
</evidence>
<dbReference type="PANTHER" id="PTHR12395">
    <property type="entry name" value="DOM-3 RELATED"/>
    <property type="match status" value="1"/>
</dbReference>
<dbReference type="GO" id="GO:0005634">
    <property type="term" value="C:nucleus"/>
    <property type="evidence" value="ECO:0007669"/>
    <property type="project" value="UniProtKB-SubCell"/>
</dbReference>
<keyword evidence="2" id="KW-0694">RNA-binding</keyword>
<dbReference type="GO" id="GO:0034353">
    <property type="term" value="F:mRNA 5'-diphosphatase activity"/>
    <property type="evidence" value="ECO:0007669"/>
    <property type="project" value="TreeGrafter"/>
</dbReference>
<comment type="cofactor">
    <cofactor evidence="2">
        <name>a divalent metal cation</name>
        <dbReference type="ChEBI" id="CHEBI:60240"/>
    </cofactor>
</comment>
<accession>A0A0N4ZPN7</accession>
<dbReference type="GO" id="GO:0046872">
    <property type="term" value="F:metal ion binding"/>
    <property type="evidence" value="ECO:0007669"/>
    <property type="project" value="UniProtKB-KW"/>
</dbReference>
<evidence type="ECO:0000256" key="2">
    <source>
        <dbReference type="RuleBase" id="RU367113"/>
    </source>
</evidence>
<evidence type="ECO:0000313" key="4">
    <source>
        <dbReference type="Proteomes" id="UP000038045"/>
    </source>
</evidence>
<dbReference type="Proteomes" id="UP000038045">
    <property type="component" value="Unplaced"/>
</dbReference>
<sequence>MFKYTEPKRLYDFYYNPDGENGEIYVFGKEKFPKFSCNKRMFDPPLDLLQGFDQFYKSYKKPKDHCHWNALAYINQTCGLTLKQITHNSNIFCFRGFLKDMMLLRVGIKLDYFVVAFEHNGIIFIEKLSPSEYVPDKKTLSKDYMKAYLDKQVTVNNDGSPVNSSINLNEGNYIIQTRTFKKGDRKIKVAYISKVDSISPEEHEVEFMEIKVCPGTLEHFFTGQPLYKTWAQSYVSGNSLIAAGIRKKVSFLKDVRILRLHDLEEKLEIEPQLMMRHLCFMLDQIINRVLKEPKESFIVIGSTDDGKLIMDAYTDMDNAVFSRPTKQFLKAFPK</sequence>